<feature type="region of interest" description="Disordered" evidence="4">
    <location>
        <begin position="874"/>
        <end position="898"/>
    </location>
</feature>
<feature type="region of interest" description="Disordered" evidence="4">
    <location>
        <begin position="1"/>
        <end position="20"/>
    </location>
</feature>
<feature type="repeat" description="PPR" evidence="2">
    <location>
        <begin position="536"/>
        <end position="570"/>
    </location>
</feature>
<keyword evidence="1" id="KW-0677">Repeat</keyword>
<accession>A0ABD3MB76</accession>
<evidence type="ECO:0000313" key="5">
    <source>
        <dbReference type="EMBL" id="KAL3761296.1"/>
    </source>
</evidence>
<dbReference type="PANTHER" id="PTHR47936:SF1">
    <property type="entry name" value="PENTATRICOPEPTIDE REPEAT-CONTAINING PROTEIN GUN1, CHLOROPLASTIC"/>
    <property type="match status" value="1"/>
</dbReference>
<keyword evidence="6" id="KW-1185">Reference proteome</keyword>
<dbReference type="Gene3D" id="1.25.40.10">
    <property type="entry name" value="Tetratricopeptide repeat domain"/>
    <property type="match status" value="2"/>
</dbReference>
<evidence type="ECO:0000256" key="3">
    <source>
        <dbReference type="SAM" id="Coils"/>
    </source>
</evidence>
<dbReference type="PANTHER" id="PTHR47936">
    <property type="entry name" value="PPR_LONG DOMAIN-CONTAINING PROTEIN"/>
    <property type="match status" value="1"/>
</dbReference>
<comment type="caution">
    <text evidence="5">The sequence shown here is derived from an EMBL/GenBank/DDBJ whole genome shotgun (WGS) entry which is preliminary data.</text>
</comment>
<dbReference type="InterPro" id="IPR011990">
    <property type="entry name" value="TPR-like_helical_dom_sf"/>
</dbReference>
<reference evidence="5 6" key="1">
    <citation type="submission" date="2024-10" db="EMBL/GenBank/DDBJ databases">
        <title>Updated reference genomes for cyclostephanoid diatoms.</title>
        <authorList>
            <person name="Roberts W.R."/>
            <person name="Alverson A.J."/>
        </authorList>
    </citation>
    <scope>NUCLEOTIDE SEQUENCE [LARGE SCALE GENOMIC DNA]</scope>
    <source>
        <strain evidence="5 6">AJA232-27</strain>
    </source>
</reference>
<dbReference type="InterPro" id="IPR002885">
    <property type="entry name" value="PPR_rpt"/>
</dbReference>
<organism evidence="5 6">
    <name type="scientific">Discostella pseudostelligera</name>
    <dbReference type="NCBI Taxonomy" id="259834"/>
    <lineage>
        <taxon>Eukaryota</taxon>
        <taxon>Sar</taxon>
        <taxon>Stramenopiles</taxon>
        <taxon>Ochrophyta</taxon>
        <taxon>Bacillariophyta</taxon>
        <taxon>Coscinodiscophyceae</taxon>
        <taxon>Thalassiosirophycidae</taxon>
        <taxon>Stephanodiscales</taxon>
        <taxon>Stephanodiscaceae</taxon>
        <taxon>Discostella</taxon>
    </lineage>
</organism>
<feature type="coiled-coil region" evidence="3">
    <location>
        <begin position="173"/>
        <end position="207"/>
    </location>
</feature>
<feature type="region of interest" description="Disordered" evidence="4">
    <location>
        <begin position="838"/>
        <end position="862"/>
    </location>
</feature>
<feature type="compositionally biased region" description="Acidic residues" evidence="4">
    <location>
        <begin position="974"/>
        <end position="988"/>
    </location>
</feature>
<feature type="region of interest" description="Disordered" evidence="4">
    <location>
        <begin position="123"/>
        <end position="171"/>
    </location>
</feature>
<protein>
    <recommendedName>
        <fullName evidence="7">Pentatricopeptide repeat protein</fullName>
    </recommendedName>
</protein>
<feature type="repeat" description="PPR" evidence="2">
    <location>
        <begin position="433"/>
        <end position="463"/>
    </location>
</feature>
<keyword evidence="3" id="KW-0175">Coiled coil</keyword>
<feature type="region of interest" description="Disordered" evidence="4">
    <location>
        <begin position="971"/>
        <end position="1014"/>
    </location>
</feature>
<evidence type="ECO:0008006" key="7">
    <source>
        <dbReference type="Google" id="ProtNLM"/>
    </source>
</evidence>
<dbReference type="PROSITE" id="PS51375">
    <property type="entry name" value="PPR"/>
    <property type="match status" value="2"/>
</dbReference>
<dbReference type="NCBIfam" id="TIGR00756">
    <property type="entry name" value="PPR"/>
    <property type="match status" value="1"/>
</dbReference>
<dbReference type="EMBL" id="JALLBG020000152">
    <property type="protein sequence ID" value="KAL3761296.1"/>
    <property type="molecule type" value="Genomic_DNA"/>
</dbReference>
<gene>
    <name evidence="5" type="ORF">ACHAWU_010209</name>
</gene>
<dbReference type="Pfam" id="PF01535">
    <property type="entry name" value="PPR"/>
    <property type="match status" value="2"/>
</dbReference>
<dbReference type="Proteomes" id="UP001530293">
    <property type="component" value="Unassembled WGS sequence"/>
</dbReference>
<evidence type="ECO:0000256" key="4">
    <source>
        <dbReference type="SAM" id="MobiDB-lite"/>
    </source>
</evidence>
<name>A0ABD3MB76_9STRA</name>
<sequence>MLSRASLRCRASASPGASARPSFTALTADVRRRQLPGRQSKINSRFFATSFAPQFATTTLSCNVNSHPSHSYQHNPIYTHRGAGPLTSRSAASMSSFFHHNQQQHTIIHPRQQQLLQIRHFAGRKDRASTSTETRPPTRKQLKEYHRRKRSLEYEKNKHSKPNSKAVYRRAEAKETNERLVEIALEEEELKQQLSAYYDKVDTLQTKIESTPKFQALLQENKISQEELKAASRHAAKIAADKSGTSHPPLPSWWQDRLTYDWGDALMDDIMGNSSDLTSSPSPYPVHMGSEYGRLRRKVERLVRDGKEEEKFLLEYRKERGGVLSPSSSLTMSEVTSTERHSLLPEISPFPSSTTSTVSDRLLSDLLRAHRDAHGKRTNPVGLASCLQLLQEVQLPLSTLGPSSYVSLLTCCQSVWEGRKVNKIRREHDVPSNEYFWSALVDIYARAGDYRGAEMVLDEMLEESRMEYEHQKSTTKKTEKRILPISIPPLPAYTSFFSACYKLISRSDVHPSIKSDAANRAWARWKEMRIHSVAPDVMAYGALLRIFAAQGRPEQAIDLLEEIMMQMMMPVNADGVLNKNGDEVMMRNADGEEDGWYVDREGKTVRVKPTTLLFTSALRAVAKSHETANKLNGGMSKKNRRRESITSYHGRLARKIVVLAEQAEVRQDDGFVSALMLCAAAAGDSSTARAIYLASKVRRLDHLRTCGGKDHLKRLQGLIPEDDRLQLMGGGQDDGNSDAPALMLGGGSSNKPALRSTEEAFVDEHEAYELREYGTDTRILTTLLLAHSKAMEAKGLGSMWKGRYNRGYLCPNSLRYLEAYNHPQYENMAIPGLNPSEAGLSSEGWQPEDFDDGGGKNSKQLRKKHKFNMKQITDDMQGNRKDDQDSFFDGFDPDPEDDWRLQMDREAKFNGGGEEEEVSRDWLHDKLVGSDDRLGQFLPAGDGITTTTYQAGQPNKDDFGEASHVTNISADYGNEFDSDSDDDDSNDDGENRHVGMNVHDSFVRKQQRRSGTDREALVQAMAEVTNDLQLAEDLIPKDMDLFGADTAAADDDEDDSDSDEFLDEEDFNKFMEETMRGIDDSPDEEPEKLDNIPGVATNDYAAFKAHLKRELVAEGSVHDVNDKEARQLFEMMRAYYDEGDSSASPHDEFLEDDDICNVEHSSRKPIPADAITGTPYENSQPDILDNVSKGPNRSEKEAPIPVMQRIASSIDVPSNTLYADDYIEWAHSRHEEYSMKANEEKRVREAESSIPIDAALPKQFMSPAIQEEDDAHLIELQQNLPGLPLHRIEKVSDEFARTLGYPSILRLTLAVRENMPEAFSPQCLTRVNLANAKHVMAEAEKEGIVDEHLLNGMLRVYANSGRIEPALRFYDVEYRKHGVAQTTHSDRLLIDMLVKKKRMARALKLKQDIEKDGRSLDLLSYGILVEHFGKTNQLGSAILLIKECISSHGSPPGEKSLKAIRLMCRQQNLTDKIGLETLVGKDPLEWMRRGEELKRVQNKRGKSSDLHYGMNRLIDI</sequence>
<proteinExistence type="predicted"/>
<evidence type="ECO:0000313" key="6">
    <source>
        <dbReference type="Proteomes" id="UP001530293"/>
    </source>
</evidence>
<feature type="compositionally biased region" description="Basic residues" evidence="4">
    <location>
        <begin position="137"/>
        <end position="150"/>
    </location>
</feature>
<evidence type="ECO:0000256" key="1">
    <source>
        <dbReference type="ARBA" id="ARBA00022737"/>
    </source>
</evidence>
<evidence type="ECO:0000256" key="2">
    <source>
        <dbReference type="PROSITE-ProRule" id="PRU00708"/>
    </source>
</evidence>